<evidence type="ECO:0000256" key="2">
    <source>
        <dbReference type="ARBA" id="ARBA00013064"/>
    </source>
</evidence>
<sequence length="168" mass="18703">MTEQVRVIFVCWGNICRSPMAERVAEGWLDEAGITDVELTSAGVSSEETGNPIDRRAQQWLTEAGYRADDHRAHRITADEIDSADLIIAMEDIHVDRMHRLKPRRTDHIHLLTHFDPDAAPGAGVPDPWYGDHSGFGDTLASIEGAMPNLLAEIERLRSRSSATSMEE</sequence>
<reference evidence="6 7" key="1">
    <citation type="submission" date="2024-04" db="EMBL/GenBank/DDBJ databases">
        <title>Isolation of an actinomycete strain from pig manure.</title>
        <authorList>
            <person name="Gong T."/>
            <person name="Yu Z."/>
            <person name="An M."/>
            <person name="Wei C."/>
            <person name="Yang W."/>
            <person name="Liu L."/>
        </authorList>
    </citation>
    <scope>NUCLEOTIDE SEQUENCE [LARGE SCALE GENOMIC DNA]</scope>
    <source>
        <strain evidence="6 7">ZF39</strain>
    </source>
</reference>
<evidence type="ECO:0000256" key="1">
    <source>
        <dbReference type="ARBA" id="ARBA00011063"/>
    </source>
</evidence>
<evidence type="ECO:0000256" key="3">
    <source>
        <dbReference type="ARBA" id="ARBA00022801"/>
    </source>
</evidence>
<dbReference type="RefSeq" id="WP_425310480.1">
    <property type="nucleotide sequence ID" value="NZ_CP154795.1"/>
</dbReference>
<dbReference type="InterPro" id="IPR050438">
    <property type="entry name" value="LMW_PTPase"/>
</dbReference>
<dbReference type="Pfam" id="PF01451">
    <property type="entry name" value="LMWPc"/>
    <property type="match status" value="1"/>
</dbReference>
<dbReference type="InterPro" id="IPR023485">
    <property type="entry name" value="Ptyr_pPase"/>
</dbReference>
<evidence type="ECO:0000259" key="5">
    <source>
        <dbReference type="SMART" id="SM00226"/>
    </source>
</evidence>
<organism evidence="6 7">
    <name type="scientific">Ammonicoccus fulvus</name>
    <dbReference type="NCBI Taxonomy" id="3138240"/>
    <lineage>
        <taxon>Bacteria</taxon>
        <taxon>Bacillati</taxon>
        <taxon>Actinomycetota</taxon>
        <taxon>Actinomycetes</taxon>
        <taxon>Propionibacteriales</taxon>
        <taxon>Propionibacteriaceae</taxon>
        <taxon>Ammonicoccus</taxon>
    </lineage>
</organism>
<protein>
    <recommendedName>
        <fullName evidence="2">protein-tyrosine-phosphatase</fullName>
        <ecNumber evidence="2">3.1.3.48</ecNumber>
    </recommendedName>
</protein>
<dbReference type="PANTHER" id="PTHR11717">
    <property type="entry name" value="LOW MOLECULAR WEIGHT PROTEIN TYROSINE PHOSPHATASE"/>
    <property type="match status" value="1"/>
</dbReference>
<evidence type="ECO:0000313" key="7">
    <source>
        <dbReference type="Proteomes" id="UP001442841"/>
    </source>
</evidence>
<dbReference type="Proteomes" id="UP001442841">
    <property type="component" value="Chromosome"/>
</dbReference>
<dbReference type="GO" id="GO:0004725">
    <property type="term" value="F:protein tyrosine phosphatase activity"/>
    <property type="evidence" value="ECO:0007669"/>
    <property type="project" value="UniProtKB-EC"/>
</dbReference>
<gene>
    <name evidence="6" type="ORF">AADG42_17575</name>
</gene>
<dbReference type="EC" id="3.1.3.48" evidence="2"/>
<evidence type="ECO:0000313" key="6">
    <source>
        <dbReference type="EMBL" id="XAN09045.1"/>
    </source>
</evidence>
<dbReference type="PANTHER" id="PTHR11717:SF7">
    <property type="entry name" value="LOW MOLECULAR WEIGHT PHOSPHOTYROSINE PROTEIN PHOSPHATASE"/>
    <property type="match status" value="1"/>
</dbReference>
<evidence type="ECO:0000256" key="4">
    <source>
        <dbReference type="ARBA" id="ARBA00022912"/>
    </source>
</evidence>
<dbReference type="CDD" id="cd16343">
    <property type="entry name" value="LMWPTP"/>
    <property type="match status" value="1"/>
</dbReference>
<dbReference type="EMBL" id="CP154795">
    <property type="protein sequence ID" value="XAN09045.1"/>
    <property type="molecule type" value="Genomic_DNA"/>
</dbReference>
<dbReference type="InterPro" id="IPR036196">
    <property type="entry name" value="Ptyr_pPase_sf"/>
</dbReference>
<keyword evidence="4" id="KW-0904">Protein phosphatase</keyword>
<dbReference type="InterPro" id="IPR017867">
    <property type="entry name" value="Tyr_phospatase_low_mol_wt"/>
</dbReference>
<dbReference type="SUPFAM" id="SSF52788">
    <property type="entry name" value="Phosphotyrosine protein phosphatases I"/>
    <property type="match status" value="1"/>
</dbReference>
<feature type="domain" description="Phosphotyrosine protein phosphatase I" evidence="5">
    <location>
        <begin position="5"/>
        <end position="153"/>
    </location>
</feature>
<proteinExistence type="inferred from homology"/>
<dbReference type="PRINTS" id="PR00719">
    <property type="entry name" value="LMWPTPASE"/>
</dbReference>
<name>A0ABZ3FTI7_9ACTN</name>
<keyword evidence="7" id="KW-1185">Reference proteome</keyword>
<comment type="similarity">
    <text evidence="1">Belongs to the low molecular weight phosphotyrosine protein phosphatase family.</text>
</comment>
<dbReference type="SMART" id="SM00226">
    <property type="entry name" value="LMWPc"/>
    <property type="match status" value="1"/>
</dbReference>
<accession>A0ABZ3FTI7</accession>
<keyword evidence="3 6" id="KW-0378">Hydrolase</keyword>
<dbReference type="Gene3D" id="3.40.50.2300">
    <property type="match status" value="1"/>
</dbReference>